<dbReference type="Gene3D" id="1.20.1250.20">
    <property type="entry name" value="MFS general substrate transporter like domains"/>
    <property type="match status" value="1"/>
</dbReference>
<dbReference type="Proteomes" id="UP000594261">
    <property type="component" value="Chromosome 4"/>
</dbReference>
<keyword evidence="1" id="KW-0472">Membrane</keyword>
<organism evidence="2 3">
    <name type="scientific">Quercus lobata</name>
    <name type="common">Valley oak</name>
    <dbReference type="NCBI Taxonomy" id="97700"/>
    <lineage>
        <taxon>Eukaryota</taxon>
        <taxon>Viridiplantae</taxon>
        <taxon>Streptophyta</taxon>
        <taxon>Embryophyta</taxon>
        <taxon>Tracheophyta</taxon>
        <taxon>Spermatophyta</taxon>
        <taxon>Magnoliopsida</taxon>
        <taxon>eudicotyledons</taxon>
        <taxon>Gunneridae</taxon>
        <taxon>Pentapetalae</taxon>
        <taxon>rosids</taxon>
        <taxon>fabids</taxon>
        <taxon>Fagales</taxon>
        <taxon>Fagaceae</taxon>
        <taxon>Quercus</taxon>
    </lineage>
</organism>
<protein>
    <submittedName>
        <fullName evidence="2">Uncharacterized protein</fullName>
    </submittedName>
</protein>
<feature type="transmembrane region" description="Helical" evidence="1">
    <location>
        <begin position="75"/>
        <end position="103"/>
    </location>
</feature>
<reference evidence="2 3" key="1">
    <citation type="journal article" date="2016" name="G3 (Bethesda)">
        <title>First Draft Assembly and Annotation of the Genome of a California Endemic Oak Quercus lobata Nee (Fagaceae).</title>
        <authorList>
            <person name="Sork V.L."/>
            <person name="Fitz-Gibbon S.T."/>
            <person name="Puiu D."/>
            <person name="Crepeau M."/>
            <person name="Gugger P.F."/>
            <person name="Sherman R."/>
            <person name="Stevens K."/>
            <person name="Langley C.H."/>
            <person name="Pellegrini M."/>
            <person name="Salzberg S.L."/>
        </authorList>
    </citation>
    <scope>NUCLEOTIDE SEQUENCE [LARGE SCALE GENOMIC DNA]</scope>
    <source>
        <strain evidence="2 3">cv. SW786</strain>
    </source>
</reference>
<feature type="transmembrane region" description="Helical" evidence="1">
    <location>
        <begin position="30"/>
        <end position="55"/>
    </location>
</feature>
<reference evidence="2" key="2">
    <citation type="submission" date="2021-01" db="UniProtKB">
        <authorList>
            <consortium name="EnsemblPlants"/>
        </authorList>
    </citation>
    <scope>IDENTIFICATION</scope>
</reference>
<sequence>MVVLCMCQMGEFLCSGSADKSVGIWKREAYGAAASFTLGGEGWISNLIVYLIQVFNLKNINAAQISNIVSGSTNLLPVIGAIVADSFFGTFSVAAVSACISLLRR</sequence>
<dbReference type="InterPro" id="IPR036259">
    <property type="entry name" value="MFS_trans_sf"/>
</dbReference>
<keyword evidence="1" id="KW-0812">Transmembrane</keyword>
<dbReference type="AlphaFoldDB" id="A0A7N2LCJ9"/>
<dbReference type="EMBL" id="LRBV02000004">
    <property type="status" value="NOT_ANNOTATED_CDS"/>
    <property type="molecule type" value="Genomic_DNA"/>
</dbReference>
<accession>A0A7N2LCJ9</accession>
<dbReference type="InParanoid" id="A0A7N2LCJ9"/>
<evidence type="ECO:0000313" key="3">
    <source>
        <dbReference type="Proteomes" id="UP000594261"/>
    </source>
</evidence>
<proteinExistence type="predicted"/>
<evidence type="ECO:0000256" key="1">
    <source>
        <dbReference type="SAM" id="Phobius"/>
    </source>
</evidence>
<name>A0A7N2LCJ9_QUELO</name>
<keyword evidence="3" id="KW-1185">Reference proteome</keyword>
<dbReference type="EnsemblPlants" id="QL04p007166:mrna">
    <property type="protein sequence ID" value="QL04p007166:mrna"/>
    <property type="gene ID" value="QL04p007166"/>
</dbReference>
<keyword evidence="1" id="KW-1133">Transmembrane helix</keyword>
<evidence type="ECO:0000313" key="2">
    <source>
        <dbReference type="EnsemblPlants" id="QL04p007166:mrna"/>
    </source>
</evidence>
<dbReference type="Gramene" id="QL04p007166:mrna">
    <property type="protein sequence ID" value="QL04p007166:mrna"/>
    <property type="gene ID" value="QL04p007166"/>
</dbReference>